<accession>A0A6L6ZKY1</accession>
<dbReference type="InterPro" id="IPR010095">
    <property type="entry name" value="Cas12f1-like_TNB"/>
</dbReference>
<keyword evidence="4" id="KW-0479">Metal-binding</keyword>
<dbReference type="EMBL" id="WTMY01000003">
    <property type="protein sequence ID" value="MWL44124.1"/>
    <property type="molecule type" value="Genomic_DNA"/>
</dbReference>
<dbReference type="Pfam" id="PF07282">
    <property type="entry name" value="Cas12f1-like_TNB"/>
    <property type="match status" value="1"/>
</dbReference>
<evidence type="ECO:0000256" key="4">
    <source>
        <dbReference type="ARBA" id="ARBA00022723"/>
    </source>
</evidence>
<evidence type="ECO:0000256" key="7">
    <source>
        <dbReference type="ARBA" id="ARBA00023172"/>
    </source>
</evidence>
<comment type="similarity">
    <text evidence="1">In the C-terminal section; belongs to the transposase 35 family.</text>
</comment>
<dbReference type="PANTHER" id="PTHR30405">
    <property type="entry name" value="TRANSPOSASE"/>
    <property type="match status" value="1"/>
</dbReference>
<proteinExistence type="inferred from homology"/>
<evidence type="ECO:0000259" key="10">
    <source>
        <dbReference type="Pfam" id="PF12323"/>
    </source>
</evidence>
<sequence>MLILKAYKFRLEPTPEQSQRLRQLCGCARFVWNLGLAETKRILDSGEKLPSAFELNRMITVWKKMPEYIFLQDAYTDNLQQKLKDLHTAWKRCFDKKLAAKAPVWKRKNEGRDSIRFVNFEKYCCLENRRVKLPSGLGWVKFRQSQRVNGKIKNATISQLAGQWYISFQVEIETAEPNHTSTTIVGLDAGVAKLATLSDGTVFEPVNSFQKNQKKLARLQRQLSRKVRFSNNWQKQKRKIQRLHSRIANIRRDYLHKVTTTVSKNHAMIVIEDLKVSNMSKSAAGTVSQPGRNVRAKSGLNRTILDQGWYEMRRQLEYKQLWRGGQVLAVPPAYTSQRCACCGHTAKENRLSQSKFVCQVCGYTANADVNGARNILAAGHAVLAWGGMVQSDRPLKQEPDAEQSAVTH</sequence>
<evidence type="ECO:0000313" key="12">
    <source>
        <dbReference type="Proteomes" id="UP000487258"/>
    </source>
</evidence>
<dbReference type="Proteomes" id="UP000487258">
    <property type="component" value="Unassembled WGS sequence"/>
</dbReference>
<comment type="caution">
    <text evidence="11">The sequence shown here is derived from an EMBL/GenBank/DDBJ whole genome shotgun (WGS) entry which is preliminary data.</text>
</comment>
<dbReference type="GO" id="GO:0006310">
    <property type="term" value="P:DNA recombination"/>
    <property type="evidence" value="ECO:0007669"/>
    <property type="project" value="UniProtKB-KW"/>
</dbReference>
<evidence type="ECO:0000256" key="5">
    <source>
        <dbReference type="ARBA" id="ARBA00022833"/>
    </source>
</evidence>
<dbReference type="AlphaFoldDB" id="A0A6L6ZKY1"/>
<dbReference type="Pfam" id="PF01385">
    <property type="entry name" value="OrfB_IS605"/>
    <property type="match status" value="1"/>
</dbReference>
<evidence type="ECO:0000259" key="8">
    <source>
        <dbReference type="Pfam" id="PF01385"/>
    </source>
</evidence>
<dbReference type="NCBIfam" id="NF040570">
    <property type="entry name" value="guided_TnpB"/>
    <property type="match status" value="1"/>
</dbReference>
<reference evidence="11 12" key="1">
    <citation type="submission" date="2019-12" db="EMBL/GenBank/DDBJ databases">
        <title>Enteriobacteria Tanzani isolates_10432.</title>
        <authorList>
            <person name="Subbiah M."/>
            <person name="Call D."/>
        </authorList>
    </citation>
    <scope>NUCLEOTIDE SEQUENCE [LARGE SCALE GENOMIC DNA]</scope>
    <source>
        <strain evidence="11 12">10432wF6</strain>
    </source>
</reference>
<keyword evidence="6" id="KW-0238">DNA-binding</keyword>
<evidence type="ECO:0000259" key="9">
    <source>
        <dbReference type="Pfam" id="PF07282"/>
    </source>
</evidence>
<name>A0A6L6ZKY1_ECOLX</name>
<feature type="domain" description="Cas12f1-like TNB" evidence="9">
    <location>
        <begin position="309"/>
        <end position="375"/>
    </location>
</feature>
<dbReference type="NCBIfam" id="TIGR01766">
    <property type="entry name" value="IS200/IS605 family accessory protein TnpB-like domain"/>
    <property type="match status" value="1"/>
</dbReference>
<evidence type="ECO:0000313" key="11">
    <source>
        <dbReference type="EMBL" id="MWL44124.1"/>
    </source>
</evidence>
<dbReference type="InterPro" id="IPR021027">
    <property type="entry name" value="Transposase_put_HTH"/>
</dbReference>
<keyword evidence="3" id="KW-0815">Transposition</keyword>
<evidence type="ECO:0000256" key="6">
    <source>
        <dbReference type="ARBA" id="ARBA00023125"/>
    </source>
</evidence>
<dbReference type="GO" id="GO:0003677">
    <property type="term" value="F:DNA binding"/>
    <property type="evidence" value="ECO:0007669"/>
    <property type="project" value="UniProtKB-KW"/>
</dbReference>
<keyword evidence="5" id="KW-0862">Zinc</keyword>
<feature type="domain" description="Probable transposase IS891/IS1136/IS1341" evidence="8">
    <location>
        <begin position="167"/>
        <end position="282"/>
    </location>
</feature>
<gene>
    <name evidence="11" type="primary">tnpB</name>
    <name evidence="11" type="ORF">GQM04_00935</name>
</gene>
<keyword evidence="7" id="KW-0233">DNA recombination</keyword>
<dbReference type="InterPro" id="IPR001959">
    <property type="entry name" value="Transposase"/>
</dbReference>
<protein>
    <submittedName>
        <fullName evidence="11">IS200/IS605 family element transposase accessory protein TnpB</fullName>
    </submittedName>
</protein>
<dbReference type="GO" id="GO:0032196">
    <property type="term" value="P:transposition"/>
    <property type="evidence" value="ECO:0007669"/>
    <property type="project" value="UniProtKB-KW"/>
</dbReference>
<dbReference type="GO" id="GO:0046872">
    <property type="term" value="F:metal ion binding"/>
    <property type="evidence" value="ECO:0007669"/>
    <property type="project" value="UniProtKB-KW"/>
</dbReference>
<comment type="similarity">
    <text evidence="2">In the N-terminal section; belongs to the transposase 2 family.</text>
</comment>
<dbReference type="Pfam" id="PF12323">
    <property type="entry name" value="HTH_OrfB_IS605"/>
    <property type="match status" value="1"/>
</dbReference>
<evidence type="ECO:0000256" key="3">
    <source>
        <dbReference type="ARBA" id="ARBA00022578"/>
    </source>
</evidence>
<dbReference type="InterPro" id="IPR051399">
    <property type="entry name" value="RNA-guided_DNA_endo/Transpos"/>
</dbReference>
<feature type="domain" description="Transposase putative helix-turn-helix" evidence="10">
    <location>
        <begin position="1"/>
        <end position="47"/>
    </location>
</feature>
<evidence type="ECO:0000256" key="2">
    <source>
        <dbReference type="ARBA" id="ARBA00011044"/>
    </source>
</evidence>
<dbReference type="PANTHER" id="PTHR30405:SF25">
    <property type="entry name" value="RNA-GUIDED DNA ENDONUCLEASE INSQ-RELATED"/>
    <property type="match status" value="1"/>
</dbReference>
<dbReference type="RefSeq" id="WP_160445349.1">
    <property type="nucleotide sequence ID" value="NZ_WTMY01000003.1"/>
</dbReference>
<evidence type="ECO:0000256" key="1">
    <source>
        <dbReference type="ARBA" id="ARBA00008761"/>
    </source>
</evidence>
<organism evidence="11 12">
    <name type="scientific">Escherichia coli</name>
    <dbReference type="NCBI Taxonomy" id="562"/>
    <lineage>
        <taxon>Bacteria</taxon>
        <taxon>Pseudomonadati</taxon>
        <taxon>Pseudomonadota</taxon>
        <taxon>Gammaproteobacteria</taxon>
        <taxon>Enterobacterales</taxon>
        <taxon>Enterobacteriaceae</taxon>
        <taxon>Escherichia</taxon>
    </lineage>
</organism>